<accession>Q0RB21</accession>
<dbReference type="HOGENOM" id="CLU_2381936_0_0_11"/>
<name>Q0RB21_FRAAA</name>
<reference evidence="1 2" key="1">
    <citation type="journal article" date="2007" name="Genome Res.">
        <title>Genome characteristics of facultatively symbiotic Frankia sp. strains reflect host range and host plant biogeography.</title>
        <authorList>
            <person name="Normand P."/>
            <person name="Lapierre P."/>
            <person name="Tisa L.S."/>
            <person name="Gogarten J.P."/>
            <person name="Alloisio N."/>
            <person name="Bagnarol E."/>
            <person name="Bassi C.A."/>
            <person name="Berry A.M."/>
            <person name="Bickhart D.M."/>
            <person name="Choisne N."/>
            <person name="Couloux A."/>
            <person name="Cournoyer B."/>
            <person name="Cruveiller S."/>
            <person name="Daubin V."/>
            <person name="Demange N."/>
            <person name="Francino M.P."/>
            <person name="Goltsman E."/>
            <person name="Huang Y."/>
            <person name="Kopp O.R."/>
            <person name="Labarre L."/>
            <person name="Lapidus A."/>
            <person name="Lavire C."/>
            <person name="Marechal J."/>
            <person name="Martinez M."/>
            <person name="Mastronunzio J.E."/>
            <person name="Mullin B.C."/>
            <person name="Niemann J."/>
            <person name="Pujic P."/>
            <person name="Rawnsley T."/>
            <person name="Rouy Z."/>
            <person name="Schenowitz C."/>
            <person name="Sellstedt A."/>
            <person name="Tavares F."/>
            <person name="Tomkins J.P."/>
            <person name="Vallenet D."/>
            <person name="Valverde C."/>
            <person name="Wall L.G."/>
            <person name="Wang Y."/>
            <person name="Medigue C."/>
            <person name="Benson D.R."/>
        </authorList>
    </citation>
    <scope>NUCLEOTIDE SEQUENCE [LARGE SCALE GENOMIC DNA]</scope>
    <source>
        <strain evidence="2">DSM 45986 / CECT 9034 / ACN14a</strain>
    </source>
</reference>
<dbReference type="EMBL" id="CT573213">
    <property type="protein sequence ID" value="CAJ65367.1"/>
    <property type="molecule type" value="Genomic_DNA"/>
</dbReference>
<gene>
    <name evidence="1" type="ordered locus">FRAAL6744</name>
</gene>
<sequence>MADNVLRLWMFADSGRLRIVDVAIVARARGGMRHRGRMDTGGPPGVDGPWLLCPWCAGPVPLTHLVASDDEPGAQVAVCTGCGRRVSFLPPTEP</sequence>
<evidence type="ECO:0000313" key="2">
    <source>
        <dbReference type="Proteomes" id="UP000000657"/>
    </source>
</evidence>
<dbReference type="AlphaFoldDB" id="Q0RB21"/>
<dbReference type="KEGG" id="fal:FRAAL6744"/>
<protein>
    <submittedName>
        <fullName evidence="1">Uncharacterized protein</fullName>
    </submittedName>
</protein>
<dbReference type="Proteomes" id="UP000000657">
    <property type="component" value="Chromosome"/>
</dbReference>
<organism evidence="1 2">
    <name type="scientific">Frankia alni (strain DSM 45986 / CECT 9034 / ACN14a)</name>
    <dbReference type="NCBI Taxonomy" id="326424"/>
    <lineage>
        <taxon>Bacteria</taxon>
        <taxon>Bacillati</taxon>
        <taxon>Actinomycetota</taxon>
        <taxon>Actinomycetes</taxon>
        <taxon>Frankiales</taxon>
        <taxon>Frankiaceae</taxon>
        <taxon>Frankia</taxon>
    </lineage>
</organism>
<evidence type="ECO:0000313" key="1">
    <source>
        <dbReference type="EMBL" id="CAJ65367.1"/>
    </source>
</evidence>
<keyword evidence="2" id="KW-1185">Reference proteome</keyword>
<proteinExistence type="predicted"/>